<dbReference type="OrthoDB" id="2971182at2759"/>
<reference evidence="3" key="1">
    <citation type="submission" date="2014-04" db="EMBL/GenBank/DDBJ databases">
        <title>Evolutionary Origins and Diversification of the Mycorrhizal Mutualists.</title>
        <authorList>
            <consortium name="DOE Joint Genome Institute"/>
            <consortium name="Mycorrhizal Genomics Consortium"/>
            <person name="Kohler A."/>
            <person name="Kuo A."/>
            <person name="Nagy L.G."/>
            <person name="Floudas D."/>
            <person name="Copeland A."/>
            <person name="Barry K.W."/>
            <person name="Cichocki N."/>
            <person name="Veneault-Fourrey C."/>
            <person name="LaButti K."/>
            <person name="Lindquist E.A."/>
            <person name="Lipzen A."/>
            <person name="Lundell T."/>
            <person name="Morin E."/>
            <person name="Murat C."/>
            <person name="Riley R."/>
            <person name="Ohm R."/>
            <person name="Sun H."/>
            <person name="Tunlid A."/>
            <person name="Henrissat B."/>
            <person name="Grigoriev I.V."/>
            <person name="Hibbett D.S."/>
            <person name="Martin F."/>
        </authorList>
    </citation>
    <scope>NUCLEOTIDE SEQUENCE [LARGE SCALE GENOMIC DNA]</scope>
    <source>
        <strain evidence="3">FD-334 SS-4</strain>
    </source>
</reference>
<proteinExistence type="predicted"/>
<keyword evidence="1" id="KW-1133">Transmembrane helix</keyword>
<dbReference type="STRING" id="945553.A0A0D2NJA5"/>
<keyword evidence="3" id="KW-1185">Reference proteome</keyword>
<name>A0A0D2NJA5_HYPSF</name>
<protein>
    <submittedName>
        <fullName evidence="2">Uncharacterized protein</fullName>
    </submittedName>
</protein>
<evidence type="ECO:0000313" key="2">
    <source>
        <dbReference type="EMBL" id="KJA16651.1"/>
    </source>
</evidence>
<organism evidence="2 3">
    <name type="scientific">Hypholoma sublateritium (strain FD-334 SS-4)</name>
    <dbReference type="NCBI Taxonomy" id="945553"/>
    <lineage>
        <taxon>Eukaryota</taxon>
        <taxon>Fungi</taxon>
        <taxon>Dikarya</taxon>
        <taxon>Basidiomycota</taxon>
        <taxon>Agaricomycotina</taxon>
        <taxon>Agaricomycetes</taxon>
        <taxon>Agaricomycetidae</taxon>
        <taxon>Agaricales</taxon>
        <taxon>Agaricineae</taxon>
        <taxon>Strophariaceae</taxon>
        <taxon>Hypholoma</taxon>
    </lineage>
</organism>
<evidence type="ECO:0000256" key="1">
    <source>
        <dbReference type="SAM" id="Phobius"/>
    </source>
</evidence>
<dbReference type="Proteomes" id="UP000054270">
    <property type="component" value="Unassembled WGS sequence"/>
</dbReference>
<gene>
    <name evidence="2" type="ORF">HYPSUDRAFT_283289</name>
</gene>
<evidence type="ECO:0000313" key="3">
    <source>
        <dbReference type="Proteomes" id="UP000054270"/>
    </source>
</evidence>
<dbReference type="EMBL" id="KN817617">
    <property type="protein sequence ID" value="KJA16651.1"/>
    <property type="molecule type" value="Genomic_DNA"/>
</dbReference>
<feature type="transmembrane region" description="Helical" evidence="1">
    <location>
        <begin position="12"/>
        <end position="32"/>
    </location>
</feature>
<keyword evidence="1" id="KW-0472">Membrane</keyword>
<sequence>MDLAARNNDRKAEVALGMVLLGVIFSSMMYGIMLTQIHKYYARFKQDAVSVKLVVFAVLLLNTASMFFVGHAAWYYMVEAGPPLHSIWSLSVELILSIIMSGLSETYESKNLISIVFQANTIPGF</sequence>
<dbReference type="OMA" id="YMVEAGP"/>
<accession>A0A0D2NJA5</accession>
<keyword evidence="1" id="KW-0812">Transmembrane</keyword>
<dbReference type="AlphaFoldDB" id="A0A0D2NJA5"/>
<feature type="transmembrane region" description="Helical" evidence="1">
    <location>
        <begin position="53"/>
        <end position="77"/>
    </location>
</feature>